<dbReference type="AlphaFoldDB" id="B9S8N6"/>
<reference evidence="2" key="1">
    <citation type="journal article" date="2010" name="Nat. Biotechnol.">
        <title>Draft genome sequence of the oilseed species Ricinus communis.</title>
        <authorList>
            <person name="Chan A.P."/>
            <person name="Crabtree J."/>
            <person name="Zhao Q."/>
            <person name="Lorenzi H."/>
            <person name="Orvis J."/>
            <person name="Puiu D."/>
            <person name="Melake-Berhan A."/>
            <person name="Jones K.M."/>
            <person name="Redman J."/>
            <person name="Chen G."/>
            <person name="Cahoon E.B."/>
            <person name="Gedil M."/>
            <person name="Stanke M."/>
            <person name="Haas B.J."/>
            <person name="Wortman J.R."/>
            <person name="Fraser-Liggett C.M."/>
            <person name="Ravel J."/>
            <person name="Rabinowicz P.D."/>
        </authorList>
    </citation>
    <scope>NUCLEOTIDE SEQUENCE [LARGE SCALE GENOMIC DNA]</scope>
    <source>
        <strain evidence="2">cv. Hale</strain>
    </source>
</reference>
<name>B9S8N6_RICCO</name>
<proteinExistence type="predicted"/>
<accession>B9S8N6</accession>
<organism evidence="1 2">
    <name type="scientific">Ricinus communis</name>
    <name type="common">Castor bean</name>
    <dbReference type="NCBI Taxonomy" id="3988"/>
    <lineage>
        <taxon>Eukaryota</taxon>
        <taxon>Viridiplantae</taxon>
        <taxon>Streptophyta</taxon>
        <taxon>Embryophyta</taxon>
        <taxon>Tracheophyta</taxon>
        <taxon>Spermatophyta</taxon>
        <taxon>Magnoliopsida</taxon>
        <taxon>eudicotyledons</taxon>
        <taxon>Gunneridae</taxon>
        <taxon>Pentapetalae</taxon>
        <taxon>rosids</taxon>
        <taxon>fabids</taxon>
        <taxon>Malpighiales</taxon>
        <taxon>Euphorbiaceae</taxon>
        <taxon>Acalyphoideae</taxon>
        <taxon>Acalypheae</taxon>
        <taxon>Ricinus</taxon>
    </lineage>
</organism>
<keyword evidence="2" id="KW-1185">Reference proteome</keyword>
<evidence type="ECO:0000313" key="1">
    <source>
        <dbReference type="EMBL" id="EEF40039.1"/>
    </source>
</evidence>
<gene>
    <name evidence="1" type="ORF">RCOM_0603140</name>
</gene>
<dbReference type="InParanoid" id="B9S8N6"/>
<dbReference type="EMBL" id="EQ973892">
    <property type="protein sequence ID" value="EEF40039.1"/>
    <property type="molecule type" value="Genomic_DNA"/>
</dbReference>
<sequence>MFTGSWILGASSRGIYSPKEEKQIWKAVLQQHMKSESDFLNPTNVLRLKVADMKAFWEQEIHVGNEI</sequence>
<dbReference type="Proteomes" id="UP000008311">
    <property type="component" value="Unassembled WGS sequence"/>
</dbReference>
<evidence type="ECO:0000313" key="2">
    <source>
        <dbReference type="Proteomes" id="UP000008311"/>
    </source>
</evidence>
<protein>
    <submittedName>
        <fullName evidence="1">Uncharacterized protein</fullName>
    </submittedName>
</protein>